<evidence type="ECO:0000313" key="6">
    <source>
        <dbReference type="Proteomes" id="UP000281343"/>
    </source>
</evidence>
<dbReference type="EMBL" id="RCNT01000004">
    <property type="protein sequence ID" value="RMA42409.1"/>
    <property type="molecule type" value="Genomic_DNA"/>
</dbReference>
<comment type="subcellular location">
    <subcellularLocation>
        <location evidence="1">Periplasm</location>
    </subcellularLocation>
</comment>
<dbReference type="SUPFAM" id="SSF53850">
    <property type="entry name" value="Periplasmic binding protein-like II"/>
    <property type="match status" value="1"/>
</dbReference>
<dbReference type="OrthoDB" id="9803988at2"/>
<dbReference type="GO" id="GO:0043190">
    <property type="term" value="C:ATP-binding cassette (ABC) transporter complex"/>
    <property type="evidence" value="ECO:0007669"/>
    <property type="project" value="InterPro"/>
</dbReference>
<dbReference type="PIRSF" id="PIRSF002741">
    <property type="entry name" value="MppA"/>
    <property type="match status" value="1"/>
</dbReference>
<comment type="similarity">
    <text evidence="2">Belongs to the bacterial solute-binding protein 5 family.</text>
</comment>
<evidence type="ECO:0000256" key="2">
    <source>
        <dbReference type="ARBA" id="ARBA00005695"/>
    </source>
</evidence>
<dbReference type="PANTHER" id="PTHR30290:SF38">
    <property type="entry name" value="D,D-DIPEPTIDE-BINDING PERIPLASMIC PROTEIN DDPA-RELATED"/>
    <property type="match status" value="1"/>
</dbReference>
<dbReference type="InterPro" id="IPR006311">
    <property type="entry name" value="TAT_signal"/>
</dbReference>
<reference evidence="5 6" key="1">
    <citation type="submission" date="2018-10" db="EMBL/GenBank/DDBJ databases">
        <authorList>
            <person name="Jung H.S."/>
            <person name="Jeon C.O."/>
        </authorList>
    </citation>
    <scope>NUCLEOTIDE SEQUENCE [LARGE SCALE GENOMIC DNA]</scope>
    <source>
        <strain evidence="5 6">MA-7-27</strain>
    </source>
</reference>
<evidence type="ECO:0000313" key="5">
    <source>
        <dbReference type="EMBL" id="RMA42409.1"/>
    </source>
</evidence>
<proteinExistence type="inferred from homology"/>
<dbReference type="PROSITE" id="PS51318">
    <property type="entry name" value="TAT"/>
    <property type="match status" value="1"/>
</dbReference>
<dbReference type="InterPro" id="IPR000914">
    <property type="entry name" value="SBP_5_dom"/>
</dbReference>
<accession>A0A3L9Y0R0</accession>
<dbReference type="CDD" id="cd08503">
    <property type="entry name" value="PBP2_NikA_DppA_OppA_like_17"/>
    <property type="match status" value="1"/>
</dbReference>
<keyword evidence="3" id="KW-0732">Signal</keyword>
<dbReference type="Gene3D" id="3.40.190.10">
    <property type="entry name" value="Periplasmic binding protein-like II"/>
    <property type="match status" value="1"/>
</dbReference>
<name>A0A3L9Y0R0_9RHOB</name>
<dbReference type="Pfam" id="PF00496">
    <property type="entry name" value="SBP_bac_5"/>
    <property type="match status" value="1"/>
</dbReference>
<sequence length="547" mass="60642">MTHPTKTGTRVHPAAKMYADEYREGKLSRREFLVRTSALGVATATAYSMIGLSPAQAMSHRQTPPMGGTLRIQMEVRALKDPRSYDWSQMANVSRGFLEYLVEYNADGSFSGVLLDSWEVNDDATQYTLRLRPGVKWNNGDDFTAADVAANFEGWCDASVEGNSMAARMGQLVDPETQRAIDGGIEIVDDLTVRLNLPAPDITIIPGVADYPSAVQHRDLIGTNPLDHGVGTGAYRITNYEVGVQATLEKNADHEYWGEAYLDRIEFIDLGQDPAAWLAGAEAGEFDMTYETVGEFVDLFQAIGWEQSDVVTAATVVIRPNQNNAPYENLQVRKAIALAVDPQVCLDLGINGQGELGENHHVCPIHPEYAELPPITIDKDAAFAMLQESGHADFDFEIVSIDDDYRRNTTDAVAAQLRDAGFNVTRTVIPGSTFWNDWTSYPFSSTDWNHRELGVMILGLAYRSGVAWNESGFANAEFDALLDQALAIQNADARREIMVQLQTIMQEEAVTLQPYWRSLFRHHVPGVINADMHPKFEINVHYLGMDA</sequence>
<feature type="domain" description="Solute-binding protein family 5" evidence="4">
    <location>
        <begin position="112"/>
        <end position="448"/>
    </location>
</feature>
<dbReference type="GO" id="GO:1904680">
    <property type="term" value="F:peptide transmembrane transporter activity"/>
    <property type="evidence" value="ECO:0007669"/>
    <property type="project" value="TreeGrafter"/>
</dbReference>
<evidence type="ECO:0000256" key="1">
    <source>
        <dbReference type="ARBA" id="ARBA00004418"/>
    </source>
</evidence>
<organism evidence="5 6">
    <name type="scientific">Rhodophyticola porphyridii</name>
    <dbReference type="NCBI Taxonomy" id="1852017"/>
    <lineage>
        <taxon>Bacteria</taxon>
        <taxon>Pseudomonadati</taxon>
        <taxon>Pseudomonadota</taxon>
        <taxon>Alphaproteobacteria</taxon>
        <taxon>Rhodobacterales</taxon>
        <taxon>Roseobacteraceae</taxon>
        <taxon>Rhodophyticola</taxon>
    </lineage>
</organism>
<dbReference type="RefSeq" id="WP_121897889.1">
    <property type="nucleotide sequence ID" value="NZ_RCNT01000004.1"/>
</dbReference>
<keyword evidence="6" id="KW-1185">Reference proteome</keyword>
<evidence type="ECO:0000259" key="4">
    <source>
        <dbReference type="Pfam" id="PF00496"/>
    </source>
</evidence>
<comment type="caution">
    <text evidence="5">The sequence shown here is derived from an EMBL/GenBank/DDBJ whole genome shotgun (WGS) entry which is preliminary data.</text>
</comment>
<dbReference type="InterPro" id="IPR039424">
    <property type="entry name" value="SBP_5"/>
</dbReference>
<dbReference type="Gene3D" id="3.10.105.10">
    <property type="entry name" value="Dipeptide-binding Protein, Domain 3"/>
    <property type="match status" value="1"/>
</dbReference>
<dbReference type="InterPro" id="IPR030678">
    <property type="entry name" value="Peptide/Ni-bd"/>
</dbReference>
<dbReference type="Proteomes" id="UP000281343">
    <property type="component" value="Unassembled WGS sequence"/>
</dbReference>
<dbReference type="PANTHER" id="PTHR30290">
    <property type="entry name" value="PERIPLASMIC BINDING COMPONENT OF ABC TRANSPORTER"/>
    <property type="match status" value="1"/>
</dbReference>
<gene>
    <name evidence="5" type="ORF">D9R08_09935</name>
</gene>
<dbReference type="AlphaFoldDB" id="A0A3L9Y0R0"/>
<evidence type="ECO:0000256" key="3">
    <source>
        <dbReference type="ARBA" id="ARBA00022729"/>
    </source>
</evidence>
<dbReference type="GO" id="GO:0015833">
    <property type="term" value="P:peptide transport"/>
    <property type="evidence" value="ECO:0007669"/>
    <property type="project" value="TreeGrafter"/>
</dbReference>
<dbReference type="GO" id="GO:0030288">
    <property type="term" value="C:outer membrane-bounded periplasmic space"/>
    <property type="evidence" value="ECO:0007669"/>
    <property type="project" value="UniProtKB-ARBA"/>
</dbReference>
<protein>
    <submittedName>
        <fullName evidence="5">ABC transporter substrate-binding protein</fullName>
    </submittedName>
</protein>